<proteinExistence type="predicted"/>
<accession>A0A1F7IE68</accession>
<comment type="caution">
    <text evidence="2">The sequence shown here is derived from an EMBL/GenBank/DDBJ whole genome shotgun (WGS) entry which is preliminary data.</text>
</comment>
<feature type="domain" description="Transposase IS204/IS1001/IS1096/IS1165 DDE" evidence="1">
    <location>
        <begin position="156"/>
        <end position="385"/>
    </location>
</feature>
<dbReference type="PANTHER" id="PTHR33498">
    <property type="entry name" value="TRANSPOSASE FOR INSERTION SEQUENCE ELEMENT IS1557"/>
    <property type="match status" value="1"/>
</dbReference>
<gene>
    <name evidence="2" type="ORF">A2954_07250</name>
</gene>
<dbReference type="PANTHER" id="PTHR33498:SF1">
    <property type="entry name" value="TRANSPOSASE FOR INSERTION SEQUENCE ELEMENT IS1557"/>
    <property type="match status" value="1"/>
</dbReference>
<dbReference type="InterPro" id="IPR002560">
    <property type="entry name" value="Transposase_DDE"/>
</dbReference>
<dbReference type="InterPro" id="IPR047951">
    <property type="entry name" value="Transpos_ISL3"/>
</dbReference>
<name>A0A1F7IE68_9BACT</name>
<sequence>MWNSSILFDCYRFLVTKVIQEKTCIYFHVKPRRKTAVCANCNIRSKHSYGFHPKREIQNGTMLGKSCILVFRPRRFLCKLCKRIFVEDLGFIAKRQRVTPKHKKEVVLNLSDRSFLSGTRKYNVSYHTQRKWLKEIVSSSVFDFSKEEKEATPFVLGIDEVSFSGHKMLTTIGNITKHRLKGVMTSKNKTELKKLLRSLNPAVKSLISEVVIDMCDLYLFTVREVLPEASVVVDHFHVIQDANRRLDEERRLLQDIYKKTIKRYILTKNKEDLKYWQVLELENIMKHYPELKMYWETKETLRTMYKAKTKEEAEEKLRLIISTLTSTDDGELITWGRTLSRWKEYILNYFNNKSTNGYMEGMHNKMKLIKRISFGFKNKEVFIQKVMLSVLITTLLLQPLFT</sequence>
<dbReference type="Pfam" id="PF01610">
    <property type="entry name" value="DDE_Tnp_ISL3"/>
    <property type="match status" value="1"/>
</dbReference>
<dbReference type="NCBIfam" id="NF033550">
    <property type="entry name" value="transpos_ISL3"/>
    <property type="match status" value="1"/>
</dbReference>
<evidence type="ECO:0000259" key="1">
    <source>
        <dbReference type="Pfam" id="PF01610"/>
    </source>
</evidence>
<dbReference type="AlphaFoldDB" id="A0A1F7IE68"/>
<organism evidence="2 3">
    <name type="scientific">Candidatus Roizmanbacteria bacterium RIFCSPLOWO2_01_FULL_37_12</name>
    <dbReference type="NCBI Taxonomy" id="1802056"/>
    <lineage>
        <taxon>Bacteria</taxon>
        <taxon>Candidatus Roizmaniibacteriota</taxon>
    </lineage>
</organism>
<reference evidence="2 3" key="1">
    <citation type="journal article" date="2016" name="Nat. Commun.">
        <title>Thousands of microbial genomes shed light on interconnected biogeochemical processes in an aquifer system.</title>
        <authorList>
            <person name="Anantharaman K."/>
            <person name="Brown C.T."/>
            <person name="Hug L.A."/>
            <person name="Sharon I."/>
            <person name="Castelle C.J."/>
            <person name="Probst A.J."/>
            <person name="Thomas B.C."/>
            <person name="Singh A."/>
            <person name="Wilkins M.J."/>
            <person name="Karaoz U."/>
            <person name="Brodie E.L."/>
            <person name="Williams K.H."/>
            <person name="Hubbard S.S."/>
            <person name="Banfield J.F."/>
        </authorList>
    </citation>
    <scope>NUCLEOTIDE SEQUENCE [LARGE SCALE GENOMIC DNA]</scope>
</reference>
<evidence type="ECO:0000313" key="3">
    <source>
        <dbReference type="Proteomes" id="UP000177698"/>
    </source>
</evidence>
<dbReference type="EMBL" id="MGAG01000010">
    <property type="protein sequence ID" value="OGK41649.1"/>
    <property type="molecule type" value="Genomic_DNA"/>
</dbReference>
<evidence type="ECO:0000313" key="2">
    <source>
        <dbReference type="EMBL" id="OGK41649.1"/>
    </source>
</evidence>
<protein>
    <recommendedName>
        <fullName evidence="1">Transposase IS204/IS1001/IS1096/IS1165 DDE domain-containing protein</fullName>
    </recommendedName>
</protein>
<dbReference type="Proteomes" id="UP000177698">
    <property type="component" value="Unassembled WGS sequence"/>
</dbReference>
<dbReference type="STRING" id="1802056.A2954_07250"/>